<keyword evidence="3" id="KW-0547">Nucleotide-binding</keyword>
<evidence type="ECO:0000259" key="15">
    <source>
        <dbReference type="PROSITE" id="PS51193"/>
    </source>
</evidence>
<keyword evidence="8" id="KW-0408">Iron</keyword>
<protein>
    <submittedName>
        <fullName evidence="16">DNA excision repair protein ERCC-2</fullName>
    </submittedName>
</protein>
<feature type="region of interest" description="Disordered" evidence="14">
    <location>
        <begin position="283"/>
        <end position="310"/>
    </location>
</feature>
<dbReference type="InterPro" id="IPR010614">
    <property type="entry name" value="RAD3-like_helicase_DEAD"/>
</dbReference>
<keyword evidence="12" id="KW-0413">Isomerase</keyword>
<keyword evidence="6" id="KW-0347">Helicase</keyword>
<dbReference type="InterPro" id="IPR011604">
    <property type="entry name" value="PDDEXK-like_dom_sf"/>
</dbReference>
<dbReference type="Pfam" id="PF13307">
    <property type="entry name" value="Helicase_C_2"/>
    <property type="match status" value="1"/>
</dbReference>
<proteinExistence type="inferred from homology"/>
<keyword evidence="9" id="KW-0411">Iron-sulfur</keyword>
<dbReference type="GO" id="GO:0046872">
    <property type="term" value="F:metal ion binding"/>
    <property type="evidence" value="ECO:0007669"/>
    <property type="project" value="UniProtKB-KW"/>
</dbReference>
<dbReference type="RefSeq" id="WP_091908865.1">
    <property type="nucleotide sequence ID" value="NZ_FNLO01000007.1"/>
</dbReference>
<dbReference type="OrthoDB" id="9765586at2"/>
<keyword evidence="17" id="KW-1185">Reference proteome</keyword>
<evidence type="ECO:0000256" key="14">
    <source>
        <dbReference type="SAM" id="MobiDB-lite"/>
    </source>
</evidence>
<dbReference type="Gene3D" id="3.40.50.300">
    <property type="entry name" value="P-loop containing nucleotide triphosphate hydrolases"/>
    <property type="match status" value="2"/>
</dbReference>
<evidence type="ECO:0000256" key="13">
    <source>
        <dbReference type="ARBA" id="ARBA00038058"/>
    </source>
</evidence>
<dbReference type="GO" id="GO:0003677">
    <property type="term" value="F:DNA binding"/>
    <property type="evidence" value="ECO:0007669"/>
    <property type="project" value="UniProtKB-KW"/>
</dbReference>
<evidence type="ECO:0000256" key="2">
    <source>
        <dbReference type="ARBA" id="ARBA00022723"/>
    </source>
</evidence>
<dbReference type="GO" id="GO:0006281">
    <property type="term" value="P:DNA repair"/>
    <property type="evidence" value="ECO:0007669"/>
    <property type="project" value="UniProtKB-KW"/>
</dbReference>
<dbReference type="GO" id="GO:0051539">
    <property type="term" value="F:4 iron, 4 sulfur cluster binding"/>
    <property type="evidence" value="ECO:0007669"/>
    <property type="project" value="UniProtKB-KW"/>
</dbReference>
<evidence type="ECO:0000256" key="3">
    <source>
        <dbReference type="ARBA" id="ARBA00022741"/>
    </source>
</evidence>
<dbReference type="GO" id="GO:0016818">
    <property type="term" value="F:hydrolase activity, acting on acid anhydrides, in phosphorus-containing anhydrides"/>
    <property type="evidence" value="ECO:0007669"/>
    <property type="project" value="InterPro"/>
</dbReference>
<dbReference type="Gene3D" id="1.10.275.40">
    <property type="match status" value="1"/>
</dbReference>
<dbReference type="STRING" id="1770053.SAMN05216551_107112"/>
<dbReference type="InterPro" id="IPR006555">
    <property type="entry name" value="ATP-dep_Helicase_C"/>
</dbReference>
<dbReference type="SMART" id="SM00491">
    <property type="entry name" value="HELICc2"/>
    <property type="match status" value="1"/>
</dbReference>
<dbReference type="Gene3D" id="3.90.320.10">
    <property type="match status" value="1"/>
</dbReference>
<evidence type="ECO:0000256" key="7">
    <source>
        <dbReference type="ARBA" id="ARBA00022840"/>
    </source>
</evidence>
<name>A0A1H2PQS1_9BURK</name>
<keyword evidence="2" id="KW-0479">Metal-binding</keyword>
<keyword evidence="1" id="KW-0004">4Fe-4S</keyword>
<dbReference type="SMART" id="SM00488">
    <property type="entry name" value="DEXDc2"/>
    <property type="match status" value="1"/>
</dbReference>
<dbReference type="PANTHER" id="PTHR11472">
    <property type="entry name" value="DNA REPAIR DEAD HELICASE RAD3/XP-D SUBFAMILY MEMBER"/>
    <property type="match status" value="1"/>
</dbReference>
<dbReference type="EMBL" id="FNLO01000007">
    <property type="protein sequence ID" value="SDV49157.1"/>
    <property type="molecule type" value="Genomic_DNA"/>
</dbReference>
<dbReference type="SUPFAM" id="SSF52540">
    <property type="entry name" value="P-loop containing nucleoside triphosphate hydrolases"/>
    <property type="match status" value="1"/>
</dbReference>
<feature type="domain" description="Helicase ATP-binding" evidence="15">
    <location>
        <begin position="197"/>
        <end position="500"/>
    </location>
</feature>
<evidence type="ECO:0000256" key="11">
    <source>
        <dbReference type="ARBA" id="ARBA00023204"/>
    </source>
</evidence>
<keyword evidence="11" id="KW-0234">DNA repair</keyword>
<comment type="similarity">
    <text evidence="13">Belongs to the helicase family. DinG subfamily.</text>
</comment>
<dbReference type="Gene3D" id="1.10.30.20">
    <property type="entry name" value="Bacterial XPD DNA helicase, FeS cluster domain"/>
    <property type="match status" value="1"/>
</dbReference>
<dbReference type="Proteomes" id="UP000243719">
    <property type="component" value="Unassembled WGS sequence"/>
</dbReference>
<dbReference type="GO" id="GO:0005524">
    <property type="term" value="F:ATP binding"/>
    <property type="evidence" value="ECO:0007669"/>
    <property type="project" value="UniProtKB-KW"/>
</dbReference>
<evidence type="ECO:0000256" key="5">
    <source>
        <dbReference type="ARBA" id="ARBA00022801"/>
    </source>
</evidence>
<evidence type="ECO:0000313" key="16">
    <source>
        <dbReference type="EMBL" id="SDV49157.1"/>
    </source>
</evidence>
<dbReference type="InterPro" id="IPR006554">
    <property type="entry name" value="Helicase-like_DEXD_c2"/>
</dbReference>
<dbReference type="InterPro" id="IPR045028">
    <property type="entry name" value="DinG/Rad3-like"/>
</dbReference>
<accession>A0A1H2PQS1</accession>
<dbReference type="InterPro" id="IPR042493">
    <property type="entry name" value="XPD_DNA_FeS"/>
</dbReference>
<evidence type="ECO:0000256" key="6">
    <source>
        <dbReference type="ARBA" id="ARBA00022806"/>
    </source>
</evidence>
<keyword evidence="10" id="KW-0238">DNA-binding</keyword>
<feature type="compositionally biased region" description="Basic and acidic residues" evidence="14">
    <location>
        <begin position="288"/>
        <end position="297"/>
    </location>
</feature>
<evidence type="ECO:0000256" key="9">
    <source>
        <dbReference type="ARBA" id="ARBA00023014"/>
    </source>
</evidence>
<dbReference type="InterPro" id="IPR014013">
    <property type="entry name" value="Helic_SF1/SF2_ATP-bd_DinG/Rad3"/>
</dbReference>
<organism evidence="16 17">
    <name type="scientific">Chitinasiproducens palmae</name>
    <dbReference type="NCBI Taxonomy" id="1770053"/>
    <lineage>
        <taxon>Bacteria</taxon>
        <taxon>Pseudomonadati</taxon>
        <taxon>Pseudomonadota</taxon>
        <taxon>Betaproteobacteria</taxon>
        <taxon>Burkholderiales</taxon>
        <taxon>Burkholderiaceae</taxon>
        <taxon>Chitinasiproducens</taxon>
    </lineage>
</organism>
<dbReference type="GO" id="GO:0003678">
    <property type="term" value="F:DNA helicase activity"/>
    <property type="evidence" value="ECO:0007669"/>
    <property type="project" value="InterPro"/>
</dbReference>
<dbReference type="InterPro" id="IPR027417">
    <property type="entry name" value="P-loop_NTPase"/>
</dbReference>
<evidence type="ECO:0000256" key="1">
    <source>
        <dbReference type="ARBA" id="ARBA00022485"/>
    </source>
</evidence>
<evidence type="ECO:0000313" key="17">
    <source>
        <dbReference type="Proteomes" id="UP000243719"/>
    </source>
</evidence>
<keyword evidence="4" id="KW-0227">DNA damage</keyword>
<sequence>MSAAALPTSPTDAVLAAGSFQSADAAYTVAVRTLCELVAKAGDLDTRFTPSPSALEGMAGHQTVGARRHANYRREVTLQGRYRNLRVRGRADGFDPDLAQIEEIKTYRGDLGRQPNNHRQLHWAQARVYGWLLCETLGLETIRVALVYFEIGSQEETVFVETYDAATLRHTFETLCERFLCWAGHEQAHRVARDAALQQLSFPHGTFRDGQRALAETAYRSAVRARHALVQAPTGIGKTLGTLFPMLKAMPGQSLDKVFFLAAKASGRQVALDALSTLRARPPASSIEARHGEHARNAAEPSQTSARSAAAAEPLPLPLRVLELVAREKSCEFPGRACHGDACPLARGFYDKLPAARAAAFAIDASDDGMRPGHAPTLDRASVRDIALAHEVCPYYLSQALVPWSDVVVGDYNYLFDSSASLFAQIVLNEWRVCALVDEAHNLVDRARGMYTASLDERDIARLRQDAPTAVKPALDALQRRWRALRRDRADDYTQLDKPPSAFVDALQQLTTVIADVLAERPTEFGSALQRFYFDALHFTRLAESFGEHSLCDLNLAVEARLAKPRAVLTIRNVVPAPFLRPRFAALRSATLFSATLAPSHYFVDLLGLPADTVTVDVPSPFEAQQLDVRLIGDVSTRYARRDASISPIAELIAKQLDAEPGNYLAFFSSYAYLDQVRQRLAATRPDLTVVSQSPGMDEAAQRAFLARFAADGRTIGFAVLGGSFGEGIDLPGRRLIGAFVATLGLPQYNAVNEAMRERNEAVFGDGYAYTYLYPGLQKVVQAAGRVIRTREDVGTVYLIDERFCETRVRRLLPEWWRPTVRSARTRSEAGLTRGVSDPG</sequence>
<evidence type="ECO:0000256" key="10">
    <source>
        <dbReference type="ARBA" id="ARBA00023125"/>
    </source>
</evidence>
<keyword evidence="5" id="KW-0378">Hydrolase</keyword>
<evidence type="ECO:0000256" key="8">
    <source>
        <dbReference type="ARBA" id="ARBA00023004"/>
    </source>
</evidence>
<dbReference type="PANTHER" id="PTHR11472:SF34">
    <property type="entry name" value="REGULATOR OF TELOMERE ELONGATION HELICASE 1"/>
    <property type="match status" value="1"/>
</dbReference>
<gene>
    <name evidence="16" type="ORF">SAMN05216551_107112</name>
</gene>
<keyword evidence="7" id="KW-0067">ATP-binding</keyword>
<dbReference type="PROSITE" id="PS51193">
    <property type="entry name" value="HELICASE_ATP_BIND_2"/>
    <property type="match status" value="1"/>
</dbReference>
<evidence type="ECO:0000256" key="4">
    <source>
        <dbReference type="ARBA" id="ARBA00022763"/>
    </source>
</evidence>
<reference evidence="17" key="1">
    <citation type="submission" date="2016-09" db="EMBL/GenBank/DDBJ databases">
        <authorList>
            <person name="Varghese N."/>
            <person name="Submissions S."/>
        </authorList>
    </citation>
    <scope>NUCLEOTIDE SEQUENCE [LARGE SCALE GENOMIC DNA]</scope>
    <source>
        <strain evidence="17">JS23</strain>
    </source>
</reference>
<evidence type="ECO:0000256" key="12">
    <source>
        <dbReference type="ARBA" id="ARBA00023235"/>
    </source>
</evidence>
<dbReference type="Pfam" id="PF06733">
    <property type="entry name" value="DEAD_2"/>
    <property type="match status" value="1"/>
</dbReference>
<dbReference type="AlphaFoldDB" id="A0A1H2PQS1"/>